<organism evidence="5 6">
    <name type="scientific">Candolleomyces aberdarensis</name>
    <dbReference type="NCBI Taxonomy" id="2316362"/>
    <lineage>
        <taxon>Eukaryota</taxon>
        <taxon>Fungi</taxon>
        <taxon>Dikarya</taxon>
        <taxon>Basidiomycota</taxon>
        <taxon>Agaricomycotina</taxon>
        <taxon>Agaricomycetes</taxon>
        <taxon>Agaricomycetidae</taxon>
        <taxon>Agaricales</taxon>
        <taxon>Agaricineae</taxon>
        <taxon>Psathyrellaceae</taxon>
        <taxon>Candolleomyces</taxon>
    </lineage>
</organism>
<proteinExistence type="inferred from homology"/>
<dbReference type="InterPro" id="IPR010414">
    <property type="entry name" value="FRG1"/>
</dbReference>
<dbReference type="SUPFAM" id="SSF50405">
    <property type="entry name" value="Actin-crosslinking proteins"/>
    <property type="match status" value="1"/>
</dbReference>
<dbReference type="InterPro" id="IPR008999">
    <property type="entry name" value="Actin-crosslinking"/>
</dbReference>
<dbReference type="GO" id="GO:0051015">
    <property type="term" value="F:actin filament binding"/>
    <property type="evidence" value="ECO:0007669"/>
    <property type="project" value="TreeGrafter"/>
</dbReference>
<evidence type="ECO:0000313" key="5">
    <source>
        <dbReference type="EMBL" id="RXW18736.1"/>
    </source>
</evidence>
<gene>
    <name evidence="5" type="ORF">EST38_g7130</name>
</gene>
<comment type="subcellular location">
    <subcellularLocation>
        <location evidence="1">Nucleus</location>
        <location evidence="1">Nucleolus</location>
    </subcellularLocation>
</comment>
<dbReference type="Pfam" id="PF06229">
    <property type="entry name" value="FRG1"/>
    <property type="match status" value="1"/>
</dbReference>
<keyword evidence="3" id="KW-0539">Nucleus</keyword>
<dbReference type="AlphaFoldDB" id="A0A4Q2DI35"/>
<evidence type="ECO:0000256" key="1">
    <source>
        <dbReference type="ARBA" id="ARBA00004604"/>
    </source>
</evidence>
<dbReference type="GO" id="GO:0005730">
    <property type="term" value="C:nucleolus"/>
    <property type="evidence" value="ECO:0007669"/>
    <property type="project" value="UniProtKB-SubCell"/>
</dbReference>
<evidence type="ECO:0000313" key="6">
    <source>
        <dbReference type="Proteomes" id="UP000290288"/>
    </source>
</evidence>
<dbReference type="STRING" id="2316362.A0A4Q2DI35"/>
<accession>A0A4Q2DI35</accession>
<dbReference type="Gene3D" id="2.80.10.50">
    <property type="match status" value="1"/>
</dbReference>
<feature type="region of interest" description="Disordered" evidence="4">
    <location>
        <begin position="1"/>
        <end position="47"/>
    </location>
</feature>
<keyword evidence="6" id="KW-1185">Reference proteome</keyword>
<name>A0A4Q2DI35_9AGAR</name>
<evidence type="ECO:0000256" key="2">
    <source>
        <dbReference type="ARBA" id="ARBA00010878"/>
    </source>
</evidence>
<comment type="caution">
    <text evidence="5">The sequence shown here is derived from an EMBL/GenBank/DDBJ whole genome shotgun (WGS) entry which is preliminary data.</text>
</comment>
<feature type="compositionally biased region" description="Basic residues" evidence="4">
    <location>
        <begin position="7"/>
        <end position="23"/>
    </location>
</feature>
<protein>
    <recommendedName>
        <fullName evidence="7">Actin-bundling protein</fullName>
    </recommendedName>
</protein>
<dbReference type="CDD" id="cd23339">
    <property type="entry name" value="beta-trefoil_FSCN_fungal_FRG1-like"/>
    <property type="match status" value="1"/>
</dbReference>
<dbReference type="Proteomes" id="UP000290288">
    <property type="component" value="Unassembled WGS sequence"/>
</dbReference>
<dbReference type="GO" id="GO:0071013">
    <property type="term" value="C:catalytic step 2 spliceosome"/>
    <property type="evidence" value="ECO:0007669"/>
    <property type="project" value="TreeGrafter"/>
</dbReference>
<dbReference type="OrthoDB" id="5539371at2759"/>
<evidence type="ECO:0000256" key="4">
    <source>
        <dbReference type="SAM" id="MobiDB-lite"/>
    </source>
</evidence>
<reference evidence="5 6" key="1">
    <citation type="submission" date="2019-01" db="EMBL/GenBank/DDBJ databases">
        <title>Draft genome sequence of Psathyrella aberdarensis IHI B618.</title>
        <authorList>
            <person name="Buettner E."/>
            <person name="Kellner H."/>
        </authorList>
    </citation>
    <scope>NUCLEOTIDE SEQUENCE [LARGE SCALE GENOMIC DNA]</scope>
    <source>
        <strain evidence="5 6">IHI B618</strain>
    </source>
</reference>
<comment type="similarity">
    <text evidence="2">Belongs to the FRG1 family.</text>
</comment>
<evidence type="ECO:0000256" key="3">
    <source>
        <dbReference type="ARBA" id="ARBA00023242"/>
    </source>
</evidence>
<sequence length="282" mass="31560">MSDVKARPSKLKFKGEKSKKKRKRDDDDEGRSGSSKRRDEEDSDTWVVPDDAVEIRGPTFILHPSDPSPITVNYNATSGKIVLYSVDKDDSADGEPIKLLDRTPTDVAQVWVVTRVAGSPTINIRTGTGEGKFLSCDKFGLVSADRDARGPQEEWTPVVFPDGMVAFMNMYEKYLSVDEVAGGTLQLRGDSEEVGFRERFWVKIQYKYKKEANEEVKKKKEGAAGPAAADEETANKLYQTWGAGRTVLSKDDKKELKQAKKEGRLAEALLERRAKLKSDRFC</sequence>
<evidence type="ECO:0008006" key="7">
    <source>
        <dbReference type="Google" id="ProtNLM"/>
    </source>
</evidence>
<dbReference type="EMBL" id="SDEE01000245">
    <property type="protein sequence ID" value="RXW18736.1"/>
    <property type="molecule type" value="Genomic_DNA"/>
</dbReference>
<dbReference type="PANTHER" id="PTHR12928:SF0">
    <property type="entry name" value="FSHD REGION GENE 1"/>
    <property type="match status" value="1"/>
</dbReference>
<dbReference type="PANTHER" id="PTHR12928">
    <property type="entry name" value="FRG1 PROTEIN"/>
    <property type="match status" value="1"/>
</dbReference>